<keyword evidence="1" id="KW-0812">Transmembrane</keyword>
<sequence length="472" mass="53545">MKFLPPSPRTFTFRSSNLLLISTCTCVLIYVVVSLILVFTSDFYYKSLSSPVLAPTVIEHIAYGIASSQNSWPKQKDFVKLWWNPRKMRGCVFLDGLTADYSGDSSSLPPLCMSQDTSRFRYSNRKGHRSAIRVARIVSEAVNLSLPGVRWFVFGDDETVFFPENLVKTLSKYDHQLWYYIGTNSENYEQNRIFSFDMAFWGAGFAISSPLAKVLAKVLDSCLERYPHLFGSDGRIHSCLAELGVGLTREPGFHQMDIRGNAFGLLAAHPLSPLVSLHHSGHTNPLFPNMTAIKSLQRLFEAVDVDSERILQHTICYDRWFSWTISVSWGYAVEVFDYHIYLPDALQAQETFEPWKKGGVLAGAHTFNTRPVVADPCKRSTIFFFDGVSSGKNGIIKTKYRRFLHDNCTYDPKASAKKLEEIVVITKKLDLNIKQLQSPRRHCCDMLPPSADQKLEVSIRECTGEELVYMHA</sequence>
<keyword evidence="3" id="KW-1185">Reference proteome</keyword>
<dbReference type="Proteomes" id="UP001279734">
    <property type="component" value="Unassembled WGS sequence"/>
</dbReference>
<reference evidence="2" key="1">
    <citation type="submission" date="2023-05" db="EMBL/GenBank/DDBJ databases">
        <title>Nepenthes gracilis genome sequencing.</title>
        <authorList>
            <person name="Fukushima K."/>
        </authorList>
    </citation>
    <scope>NUCLEOTIDE SEQUENCE</scope>
    <source>
        <strain evidence="2">SING2019-196</strain>
    </source>
</reference>
<dbReference type="EMBL" id="BSYO01000001">
    <property type="protein sequence ID" value="GMG98667.1"/>
    <property type="molecule type" value="Genomic_DNA"/>
</dbReference>
<gene>
    <name evidence="2" type="ORF">Nepgr_000507</name>
</gene>
<comment type="caution">
    <text evidence="2">The sequence shown here is derived from an EMBL/GenBank/DDBJ whole genome shotgun (WGS) entry which is preliminary data.</text>
</comment>
<feature type="transmembrane region" description="Helical" evidence="1">
    <location>
        <begin position="20"/>
        <end position="39"/>
    </location>
</feature>
<dbReference type="Pfam" id="PF04646">
    <property type="entry name" value="DUF604"/>
    <property type="match status" value="1"/>
</dbReference>
<keyword evidence="1" id="KW-0472">Membrane</keyword>
<evidence type="ECO:0000256" key="1">
    <source>
        <dbReference type="SAM" id="Phobius"/>
    </source>
</evidence>
<evidence type="ECO:0000313" key="3">
    <source>
        <dbReference type="Proteomes" id="UP001279734"/>
    </source>
</evidence>
<evidence type="ECO:0000313" key="2">
    <source>
        <dbReference type="EMBL" id="GMG98667.1"/>
    </source>
</evidence>
<dbReference type="Gene3D" id="3.90.550.50">
    <property type="match status" value="1"/>
</dbReference>
<dbReference type="InterPro" id="IPR006740">
    <property type="entry name" value="DUF604"/>
</dbReference>
<dbReference type="AlphaFoldDB" id="A0AAD3RWX0"/>
<proteinExistence type="predicted"/>
<organism evidence="2 3">
    <name type="scientific">Nepenthes gracilis</name>
    <name type="common">Slender pitcher plant</name>
    <dbReference type="NCBI Taxonomy" id="150966"/>
    <lineage>
        <taxon>Eukaryota</taxon>
        <taxon>Viridiplantae</taxon>
        <taxon>Streptophyta</taxon>
        <taxon>Embryophyta</taxon>
        <taxon>Tracheophyta</taxon>
        <taxon>Spermatophyta</taxon>
        <taxon>Magnoliopsida</taxon>
        <taxon>eudicotyledons</taxon>
        <taxon>Gunneridae</taxon>
        <taxon>Pentapetalae</taxon>
        <taxon>Caryophyllales</taxon>
        <taxon>Nepenthaceae</taxon>
        <taxon>Nepenthes</taxon>
    </lineage>
</organism>
<accession>A0AAD3RWX0</accession>
<dbReference type="PANTHER" id="PTHR10811">
    <property type="entry name" value="FRINGE-RELATED"/>
    <property type="match status" value="1"/>
</dbReference>
<dbReference type="FunFam" id="3.90.550.50:FF:000006">
    <property type="entry name" value="Fringe-related protein-like"/>
    <property type="match status" value="1"/>
</dbReference>
<name>A0AAD3RWX0_NEPGR</name>
<protein>
    <submittedName>
        <fullName evidence="2">Uncharacterized protein</fullName>
    </submittedName>
</protein>
<keyword evidence="1" id="KW-1133">Transmembrane helix</keyword>